<proteinExistence type="predicted"/>
<sequence>MKTLFNETIGQAVTVAQYDKGTRVLVVDQHAMAPGTSRRTAIKEEPAPRRILETHDTRSAALRRAIALTDEWSALVQQAVQPPGE</sequence>
<evidence type="ECO:0000313" key="1">
    <source>
        <dbReference type="EMBL" id="CAA9277932.1"/>
    </source>
</evidence>
<dbReference type="EMBL" id="CADCTK010000734">
    <property type="protein sequence ID" value="CAA9277932.1"/>
    <property type="molecule type" value="Genomic_DNA"/>
</dbReference>
<name>A0A6J4JIC7_9CHLR</name>
<protein>
    <submittedName>
        <fullName evidence="1">Uncharacterized protein</fullName>
    </submittedName>
</protein>
<gene>
    <name evidence="1" type="ORF">AVDCRST_MAG26-3171</name>
</gene>
<reference evidence="1" key="1">
    <citation type="submission" date="2020-02" db="EMBL/GenBank/DDBJ databases">
        <authorList>
            <person name="Meier V. D."/>
        </authorList>
    </citation>
    <scope>NUCLEOTIDE SEQUENCE</scope>
    <source>
        <strain evidence="1">AVDCRST_MAG26</strain>
    </source>
</reference>
<organism evidence="1">
    <name type="scientific">uncultured Chloroflexia bacterium</name>
    <dbReference type="NCBI Taxonomy" id="1672391"/>
    <lineage>
        <taxon>Bacteria</taxon>
        <taxon>Bacillati</taxon>
        <taxon>Chloroflexota</taxon>
        <taxon>Chloroflexia</taxon>
        <taxon>environmental samples</taxon>
    </lineage>
</organism>
<dbReference type="AlphaFoldDB" id="A0A6J4JIC7"/>
<accession>A0A6J4JIC7</accession>